<name>A0AAU7D0M2_9BACT</name>
<evidence type="ECO:0000256" key="1">
    <source>
        <dbReference type="SAM" id="Phobius"/>
    </source>
</evidence>
<dbReference type="EMBL" id="CP121194">
    <property type="protein sequence ID" value="XBH11497.1"/>
    <property type="molecule type" value="Genomic_DNA"/>
</dbReference>
<keyword evidence="1" id="KW-0812">Transmembrane</keyword>
<feature type="transmembrane region" description="Helical" evidence="1">
    <location>
        <begin position="20"/>
        <end position="44"/>
    </location>
</feature>
<organism evidence="2">
    <name type="scientific">Edaphobacter paludis</name>
    <dbReference type="NCBI Taxonomy" id="3035702"/>
    <lineage>
        <taxon>Bacteria</taxon>
        <taxon>Pseudomonadati</taxon>
        <taxon>Acidobacteriota</taxon>
        <taxon>Terriglobia</taxon>
        <taxon>Terriglobales</taxon>
        <taxon>Acidobacteriaceae</taxon>
        <taxon>Edaphobacter</taxon>
    </lineage>
</organism>
<protein>
    <submittedName>
        <fullName evidence="2">Uncharacterized protein</fullName>
    </submittedName>
</protein>
<feature type="transmembrane region" description="Helical" evidence="1">
    <location>
        <begin position="64"/>
        <end position="86"/>
    </location>
</feature>
<proteinExistence type="predicted"/>
<dbReference type="RefSeq" id="WP_348268989.1">
    <property type="nucleotide sequence ID" value="NZ_CP121194.1"/>
</dbReference>
<keyword evidence="1" id="KW-1133">Transmembrane helix</keyword>
<keyword evidence="1" id="KW-0472">Membrane</keyword>
<gene>
    <name evidence="2" type="ORF">P4G45_07170</name>
</gene>
<reference evidence="2" key="1">
    <citation type="submission" date="2023-03" db="EMBL/GenBank/DDBJ databases">
        <title>Edaphobacter sp.</title>
        <authorList>
            <person name="Huber K.J."/>
            <person name="Papendorf J."/>
            <person name="Pilke C."/>
            <person name="Bunk B."/>
            <person name="Sproeer C."/>
            <person name="Pester M."/>
        </authorList>
    </citation>
    <scope>NUCLEOTIDE SEQUENCE</scope>
    <source>
        <strain evidence="2">DSM 109919</strain>
    </source>
</reference>
<feature type="transmembrane region" description="Helical" evidence="1">
    <location>
        <begin position="98"/>
        <end position="115"/>
    </location>
</feature>
<dbReference type="KEGG" id="epl:P4G45_07170"/>
<evidence type="ECO:0000313" key="2">
    <source>
        <dbReference type="EMBL" id="XBH11497.1"/>
    </source>
</evidence>
<accession>A0AAU7D0M2</accession>
<dbReference type="AlphaFoldDB" id="A0AAU7D0M2"/>
<sequence>MNLPASNKEDRLLDSEGQLVNGPAAAAILSAGIGCFAIGLLAVIGDGSRTMAGLFTFYRPTGPLSGVSSLGIMVWLAVWLGLARFWRTRTVAIGRVNLAAFVFLTLGLLLTFPPFEHLLLK</sequence>